<dbReference type="CDD" id="cd05474">
    <property type="entry name" value="SAP_like"/>
    <property type="match status" value="1"/>
</dbReference>
<feature type="transmembrane region" description="Helical" evidence="10">
    <location>
        <begin position="461"/>
        <end position="481"/>
    </location>
</feature>
<dbReference type="InterPro" id="IPR001461">
    <property type="entry name" value="Aspartic_peptidase_A1"/>
</dbReference>
<evidence type="ECO:0000256" key="1">
    <source>
        <dbReference type="ARBA" id="ARBA00007447"/>
    </source>
</evidence>
<keyword evidence="14" id="KW-1185">Reference proteome</keyword>
<feature type="chain" id="PRO_5042272451" evidence="11">
    <location>
        <begin position="21"/>
        <end position="482"/>
    </location>
</feature>
<sequence>MRRSGCLLASGALALGMLGAERTPPGVLLLEVQERRSVAPSPLQRRAPKTVEEVITNEKARGGYFSTCSVGTPPQDVVLLLDTGSSDTWIPASNAAVCSRRFSTDPCPLGSFNPSDSETYREFIQDGLEITYLDESYVFGDYFQDTFDIGDSSVKNMTLGLGLNTTLNHGIVGIGYMLNEASVRTSRIQYDNLPVALAKANVTNSVAYSLWLNDFDSQMGNILFGGVDVEKYTGSMMSLNVTTADNSDEFDHFRVPLTSVQASSPSGSDTLTTTSYPIQVVLDSGTTLSSLPADLVDQMWREVGVDFSAVLRQPLIPCYRKESPGSFTFGFGGPDGPKVIVPMNELVLDITLGQPPVFPSDSPYKGQDACLFGIQDFGGPPYILGGTFLRSAYVVFDIVNNQVGMAQTDFNETKSNIVPFPSYGAAIPSATAAPNQGQTDTPPSGTAPDFSASTGFQNAGWIPGALQLPAILAISLAFWAAF</sequence>
<comment type="caution">
    <text evidence="13">The sequence shown here is derived from an EMBL/GenBank/DDBJ whole genome shotgun (WGS) entry which is preliminary data.</text>
</comment>
<feature type="active site" evidence="6">
    <location>
        <position position="82"/>
    </location>
</feature>
<evidence type="ECO:0000256" key="8">
    <source>
        <dbReference type="RuleBase" id="RU000454"/>
    </source>
</evidence>
<dbReference type="EMBL" id="ONZQ02000015">
    <property type="protein sequence ID" value="SPO06137.1"/>
    <property type="molecule type" value="Genomic_DNA"/>
</dbReference>
<feature type="domain" description="Peptidase A1" evidence="12">
    <location>
        <begin position="64"/>
        <end position="406"/>
    </location>
</feature>
<evidence type="ECO:0000313" key="14">
    <source>
        <dbReference type="Proteomes" id="UP001187682"/>
    </source>
</evidence>
<dbReference type="InterPro" id="IPR001969">
    <property type="entry name" value="Aspartic_peptidase_AS"/>
</dbReference>
<dbReference type="PROSITE" id="PS51767">
    <property type="entry name" value="PEPTIDASE_A1"/>
    <property type="match status" value="1"/>
</dbReference>
<dbReference type="GO" id="GO:0005576">
    <property type="term" value="C:extracellular region"/>
    <property type="evidence" value="ECO:0007669"/>
    <property type="project" value="TreeGrafter"/>
</dbReference>
<feature type="region of interest" description="Disordered" evidence="9">
    <location>
        <begin position="429"/>
        <end position="450"/>
    </location>
</feature>
<dbReference type="GO" id="GO:0004190">
    <property type="term" value="F:aspartic-type endopeptidase activity"/>
    <property type="evidence" value="ECO:0007669"/>
    <property type="project" value="UniProtKB-KW"/>
</dbReference>
<evidence type="ECO:0000256" key="7">
    <source>
        <dbReference type="PIRSR" id="PIRSR601461-2"/>
    </source>
</evidence>
<name>A0AAE8SZK4_9PEZI</name>
<proteinExistence type="inferred from homology"/>
<dbReference type="InterPro" id="IPR033876">
    <property type="entry name" value="SAP-like"/>
</dbReference>
<feature type="signal peptide" evidence="11">
    <location>
        <begin position="1"/>
        <end position="20"/>
    </location>
</feature>
<evidence type="ECO:0000256" key="6">
    <source>
        <dbReference type="PIRSR" id="PIRSR601461-1"/>
    </source>
</evidence>
<reference evidence="13" key="1">
    <citation type="submission" date="2018-03" db="EMBL/GenBank/DDBJ databases">
        <authorList>
            <person name="Guldener U."/>
        </authorList>
    </citation>
    <scope>NUCLEOTIDE SEQUENCE</scope>
</reference>
<evidence type="ECO:0000256" key="11">
    <source>
        <dbReference type="SAM" id="SignalP"/>
    </source>
</evidence>
<dbReference type="Proteomes" id="UP001187682">
    <property type="component" value="Unassembled WGS sequence"/>
</dbReference>
<evidence type="ECO:0000256" key="2">
    <source>
        <dbReference type="ARBA" id="ARBA00022670"/>
    </source>
</evidence>
<dbReference type="InterPro" id="IPR033121">
    <property type="entry name" value="PEPTIDASE_A1"/>
</dbReference>
<evidence type="ECO:0000256" key="5">
    <source>
        <dbReference type="ARBA" id="ARBA00022801"/>
    </source>
</evidence>
<dbReference type="PANTHER" id="PTHR47965">
    <property type="entry name" value="ASPARTYL PROTEASE-RELATED"/>
    <property type="match status" value="1"/>
</dbReference>
<dbReference type="SUPFAM" id="SSF50630">
    <property type="entry name" value="Acid proteases"/>
    <property type="match status" value="1"/>
</dbReference>
<keyword evidence="10" id="KW-1133">Transmembrane helix</keyword>
<keyword evidence="10" id="KW-0812">Transmembrane</keyword>
<evidence type="ECO:0000259" key="12">
    <source>
        <dbReference type="PROSITE" id="PS51767"/>
    </source>
</evidence>
<feature type="active site" evidence="6">
    <location>
        <position position="283"/>
    </location>
</feature>
<dbReference type="AlphaFoldDB" id="A0AAE8SZK4"/>
<dbReference type="GO" id="GO:0009277">
    <property type="term" value="C:fungal-type cell wall"/>
    <property type="evidence" value="ECO:0007669"/>
    <property type="project" value="TreeGrafter"/>
</dbReference>
<feature type="compositionally biased region" description="Polar residues" evidence="9">
    <location>
        <begin position="432"/>
        <end position="444"/>
    </location>
</feature>
<keyword evidence="5 8" id="KW-0378">Hydrolase</keyword>
<dbReference type="PANTHER" id="PTHR47965:SF79">
    <property type="entry name" value="ASPARTIC PROTEINASE"/>
    <property type="match status" value="1"/>
</dbReference>
<evidence type="ECO:0000313" key="13">
    <source>
        <dbReference type="EMBL" id="SPO06137.1"/>
    </source>
</evidence>
<evidence type="ECO:0000256" key="9">
    <source>
        <dbReference type="SAM" id="MobiDB-lite"/>
    </source>
</evidence>
<evidence type="ECO:0000256" key="10">
    <source>
        <dbReference type="SAM" id="Phobius"/>
    </source>
</evidence>
<feature type="disulfide bond" evidence="7">
    <location>
        <begin position="318"/>
        <end position="370"/>
    </location>
</feature>
<keyword evidence="2 8" id="KW-0645">Protease</keyword>
<gene>
    <name evidence="13" type="ORF">DNG_08826</name>
</gene>
<dbReference type="InterPro" id="IPR021109">
    <property type="entry name" value="Peptidase_aspartic_dom_sf"/>
</dbReference>
<dbReference type="Gene3D" id="2.40.70.10">
    <property type="entry name" value="Acid Proteases"/>
    <property type="match status" value="2"/>
</dbReference>
<keyword evidence="7" id="KW-1015">Disulfide bond</keyword>
<keyword evidence="3 11" id="KW-0732">Signal</keyword>
<dbReference type="PROSITE" id="PS00141">
    <property type="entry name" value="ASP_PROTEASE"/>
    <property type="match status" value="2"/>
</dbReference>
<protein>
    <submittedName>
        <fullName evidence="13">Related to acid proteinase PEPI</fullName>
    </submittedName>
</protein>
<dbReference type="Pfam" id="PF00026">
    <property type="entry name" value="Asp"/>
    <property type="match status" value="1"/>
</dbReference>
<dbReference type="PRINTS" id="PR00792">
    <property type="entry name" value="PEPSIN"/>
</dbReference>
<evidence type="ECO:0000256" key="4">
    <source>
        <dbReference type="ARBA" id="ARBA00022750"/>
    </source>
</evidence>
<dbReference type="GO" id="GO:0031505">
    <property type="term" value="P:fungal-type cell wall organization"/>
    <property type="evidence" value="ECO:0007669"/>
    <property type="project" value="TreeGrafter"/>
</dbReference>
<organism evidence="13 14">
    <name type="scientific">Cephalotrichum gorgonifer</name>
    <dbReference type="NCBI Taxonomy" id="2041049"/>
    <lineage>
        <taxon>Eukaryota</taxon>
        <taxon>Fungi</taxon>
        <taxon>Dikarya</taxon>
        <taxon>Ascomycota</taxon>
        <taxon>Pezizomycotina</taxon>
        <taxon>Sordariomycetes</taxon>
        <taxon>Hypocreomycetidae</taxon>
        <taxon>Microascales</taxon>
        <taxon>Microascaceae</taxon>
        <taxon>Cephalotrichum</taxon>
    </lineage>
</organism>
<evidence type="ECO:0000256" key="3">
    <source>
        <dbReference type="ARBA" id="ARBA00022729"/>
    </source>
</evidence>
<accession>A0AAE8SZK4</accession>
<comment type="similarity">
    <text evidence="1 8">Belongs to the peptidase A1 family.</text>
</comment>
<dbReference type="GO" id="GO:0006508">
    <property type="term" value="P:proteolysis"/>
    <property type="evidence" value="ECO:0007669"/>
    <property type="project" value="UniProtKB-KW"/>
</dbReference>
<keyword evidence="10" id="KW-0472">Membrane</keyword>
<keyword evidence="4 8" id="KW-0064">Aspartyl protease</keyword>